<accession>A0A1U7V114</accession>
<dbReference type="PANTHER" id="PTHR15503:SF43">
    <property type="entry name" value="REVERSE TRANSCRIPTASE RNASE H-LIKE DOMAIN-CONTAINING PROTEIN"/>
    <property type="match status" value="1"/>
</dbReference>
<feature type="region of interest" description="Disordered" evidence="1">
    <location>
        <begin position="234"/>
        <end position="260"/>
    </location>
</feature>
<reference evidence="3" key="1">
    <citation type="journal article" date="2013" name="Genome Biol.">
        <title>Reference genomes and transcriptomes of Nicotiana sylvestris and Nicotiana tomentosiformis.</title>
        <authorList>
            <person name="Sierro N."/>
            <person name="Battey J.N."/>
            <person name="Ouadi S."/>
            <person name="Bovet L."/>
            <person name="Goepfert S."/>
            <person name="Bakaher N."/>
            <person name="Peitsch M.C."/>
            <person name="Ivanov N.V."/>
        </authorList>
    </citation>
    <scope>NUCLEOTIDE SEQUENCE [LARGE SCALE GENOMIC DNA]</scope>
</reference>
<dbReference type="CDD" id="cd00303">
    <property type="entry name" value="retropepsin_like"/>
    <property type="match status" value="1"/>
</dbReference>
<feature type="domain" description="Retrotransposon gag" evidence="2">
    <location>
        <begin position="86"/>
        <end position="178"/>
    </location>
</feature>
<sequence length="589" mass="66804">MGYHHTRMQELCKEVDNLKGSMDAVTTSVSELRSSMDHKVAQAMEEIRKLLANNLTNHQEGPVENEGREMVVPRPRDGTHEDSKVKLASCKLERKALQWHQSYLKHRVARDWPRWSEYVACLYARFGSELFDDPMGDFKDLKQVSSVQDYVGLFDELLTRVELSEEYVVSCFVRGLKPEIGLPVKMLAPRNLAKAISLAKIQEQTLIVQKQVFMATPTPSYSTKHTPKFLSNSQFPQHSAPMPSKFRQPSCRPPNIHTTSIKPTYRNAKKLTPAEMEERRVEEGIEEVELEEEVMLDPAELLTMIGQGLETDVEGSILPHVSVHAMNGLHDFRTMRVTVSVKVMAVQVLIDTGSTHNFLDLNTAKKLGCVLTAISLFDVSVADGKKVQSNYIYKKLVWKMQGVSFDSDMLVLPIGGCSMVLEIQWLITLGDIMWNFKKLRMEFSIMGHKVSLRGIQPPATKMIQQASMDKLLAKPAELCMIFVGLFLESQQQGVEASLFTLEGLPKEPSMDWDLQDILQRYSDLFEEPTQLPPSRLPDHKITLKEGVSPINIRLYKYPNVQKNEIEKMVNEMLASGVIRHSTNPTHLLL</sequence>
<reference evidence="4" key="2">
    <citation type="submission" date="2025-08" db="UniProtKB">
        <authorList>
            <consortium name="RefSeq"/>
        </authorList>
    </citation>
    <scope>IDENTIFICATION</scope>
    <source>
        <tissue evidence="4">Leaf</tissue>
    </source>
</reference>
<dbReference type="Pfam" id="PF03732">
    <property type="entry name" value="Retrotrans_gag"/>
    <property type="match status" value="1"/>
</dbReference>
<proteinExistence type="predicted"/>
<evidence type="ECO:0000313" key="4">
    <source>
        <dbReference type="RefSeq" id="XP_009760088.1"/>
    </source>
</evidence>
<keyword evidence="3" id="KW-1185">Reference proteome</keyword>
<dbReference type="Proteomes" id="UP000189701">
    <property type="component" value="Unplaced"/>
</dbReference>
<evidence type="ECO:0000256" key="1">
    <source>
        <dbReference type="SAM" id="MobiDB-lite"/>
    </source>
</evidence>
<dbReference type="RefSeq" id="XP_009760088.1">
    <property type="nucleotide sequence ID" value="XM_009761786.1"/>
</dbReference>
<evidence type="ECO:0000313" key="3">
    <source>
        <dbReference type="Proteomes" id="UP000189701"/>
    </source>
</evidence>
<dbReference type="InterPro" id="IPR043502">
    <property type="entry name" value="DNA/RNA_pol_sf"/>
</dbReference>
<dbReference type="Gene3D" id="3.10.10.10">
    <property type="entry name" value="HIV Type 1 Reverse Transcriptase, subunit A, domain 1"/>
    <property type="match status" value="1"/>
</dbReference>
<dbReference type="Pfam" id="PF08284">
    <property type="entry name" value="RVP_2"/>
    <property type="match status" value="1"/>
</dbReference>
<dbReference type="PANTHER" id="PTHR15503">
    <property type="entry name" value="LDOC1 RELATED"/>
    <property type="match status" value="1"/>
</dbReference>
<name>A0A1U7V114_NICSY</name>
<evidence type="ECO:0000259" key="2">
    <source>
        <dbReference type="Pfam" id="PF03732"/>
    </source>
</evidence>
<dbReference type="OrthoDB" id="1742322at2759"/>
<dbReference type="InterPro" id="IPR021109">
    <property type="entry name" value="Peptidase_aspartic_dom_sf"/>
</dbReference>
<dbReference type="Gene3D" id="2.40.70.10">
    <property type="entry name" value="Acid Proteases"/>
    <property type="match status" value="1"/>
</dbReference>
<dbReference type="eggNOG" id="KOG0017">
    <property type="taxonomic scope" value="Eukaryota"/>
</dbReference>
<dbReference type="SUPFAM" id="SSF56672">
    <property type="entry name" value="DNA/RNA polymerases"/>
    <property type="match status" value="1"/>
</dbReference>
<gene>
    <name evidence="4" type="primary">LOC104212502</name>
</gene>
<dbReference type="InterPro" id="IPR032567">
    <property type="entry name" value="RTL1-rel"/>
</dbReference>
<dbReference type="InterPro" id="IPR005162">
    <property type="entry name" value="Retrotrans_gag_dom"/>
</dbReference>
<protein>
    <submittedName>
        <fullName evidence="4">Uncharacterized protein LOC104212502</fullName>
    </submittedName>
</protein>
<organism evidence="3 4">
    <name type="scientific">Nicotiana sylvestris</name>
    <name type="common">Wood tobacco</name>
    <name type="synonym">South American tobacco</name>
    <dbReference type="NCBI Taxonomy" id="4096"/>
    <lineage>
        <taxon>Eukaryota</taxon>
        <taxon>Viridiplantae</taxon>
        <taxon>Streptophyta</taxon>
        <taxon>Embryophyta</taxon>
        <taxon>Tracheophyta</taxon>
        <taxon>Spermatophyta</taxon>
        <taxon>Magnoliopsida</taxon>
        <taxon>eudicotyledons</taxon>
        <taxon>Gunneridae</taxon>
        <taxon>Pentapetalae</taxon>
        <taxon>asterids</taxon>
        <taxon>lamiids</taxon>
        <taxon>Solanales</taxon>
        <taxon>Solanaceae</taxon>
        <taxon>Nicotianoideae</taxon>
        <taxon>Nicotianeae</taxon>
        <taxon>Nicotiana</taxon>
    </lineage>
</organism>
<dbReference type="AlphaFoldDB" id="A0A1U7V114"/>